<dbReference type="InterPro" id="IPR011623">
    <property type="entry name" value="7TMR_DISM_rcpt_extracell_dom1"/>
</dbReference>
<evidence type="ECO:0000313" key="6">
    <source>
        <dbReference type="EMBL" id="TKS54662.1"/>
    </source>
</evidence>
<keyword evidence="4" id="KW-1133">Transmembrane helix</keyword>
<dbReference type="InterPro" id="IPR029787">
    <property type="entry name" value="Nucleotide_cyclase"/>
</dbReference>
<feature type="transmembrane region" description="Helical" evidence="4">
    <location>
        <begin position="199"/>
        <end position="216"/>
    </location>
</feature>
<feature type="transmembrane region" description="Helical" evidence="4">
    <location>
        <begin position="323"/>
        <end position="340"/>
    </location>
</feature>
<organism evidence="6 7">
    <name type="scientific">Luteimonas yindakuii</name>
    <dbReference type="NCBI Taxonomy" id="2565782"/>
    <lineage>
        <taxon>Bacteria</taxon>
        <taxon>Pseudomonadati</taxon>
        <taxon>Pseudomonadota</taxon>
        <taxon>Gammaproteobacteria</taxon>
        <taxon>Lysobacterales</taxon>
        <taxon>Lysobacteraceae</taxon>
        <taxon>Luteimonas</taxon>
    </lineage>
</organism>
<dbReference type="RefSeq" id="WP_134674021.1">
    <property type="nucleotide sequence ID" value="NZ_SPUH01000001.1"/>
</dbReference>
<dbReference type="SUPFAM" id="SSF55073">
    <property type="entry name" value="Nucleotide cyclase"/>
    <property type="match status" value="1"/>
</dbReference>
<dbReference type="InterPro" id="IPR043128">
    <property type="entry name" value="Rev_trsase/Diguanyl_cyclase"/>
</dbReference>
<dbReference type="InterPro" id="IPR000160">
    <property type="entry name" value="GGDEF_dom"/>
</dbReference>
<dbReference type="GO" id="GO:1902201">
    <property type="term" value="P:negative regulation of bacterial-type flagellum-dependent cell motility"/>
    <property type="evidence" value="ECO:0007669"/>
    <property type="project" value="TreeGrafter"/>
</dbReference>
<feature type="transmembrane region" description="Helical" evidence="4">
    <location>
        <begin position="174"/>
        <end position="192"/>
    </location>
</feature>
<feature type="transmembrane region" description="Helical" evidence="4">
    <location>
        <begin position="270"/>
        <end position="293"/>
    </location>
</feature>
<evidence type="ECO:0000256" key="2">
    <source>
        <dbReference type="ARBA" id="ARBA00012528"/>
    </source>
</evidence>
<evidence type="ECO:0000256" key="4">
    <source>
        <dbReference type="SAM" id="Phobius"/>
    </source>
</evidence>
<evidence type="ECO:0000256" key="3">
    <source>
        <dbReference type="ARBA" id="ARBA00034247"/>
    </source>
</evidence>
<comment type="cofactor">
    <cofactor evidence="1">
        <name>Mg(2+)</name>
        <dbReference type="ChEBI" id="CHEBI:18420"/>
    </cofactor>
</comment>
<keyword evidence="4" id="KW-0472">Membrane</keyword>
<gene>
    <name evidence="6" type="ORF">E4582_07755</name>
</gene>
<evidence type="ECO:0000256" key="1">
    <source>
        <dbReference type="ARBA" id="ARBA00001946"/>
    </source>
</evidence>
<keyword evidence="4" id="KW-0812">Transmembrane</keyword>
<dbReference type="FunFam" id="3.30.70.270:FF:000001">
    <property type="entry name" value="Diguanylate cyclase domain protein"/>
    <property type="match status" value="1"/>
</dbReference>
<reference evidence="6 7" key="1">
    <citation type="submission" date="2019-01" db="EMBL/GenBank/DDBJ databases">
        <authorList>
            <person name="Zhang S."/>
        </authorList>
    </citation>
    <scope>NUCLEOTIDE SEQUENCE [LARGE SCALE GENOMIC DNA]</scope>
    <source>
        <strain evidence="6 7">1626</strain>
    </source>
</reference>
<dbReference type="EC" id="2.7.7.65" evidence="2"/>
<dbReference type="Pfam" id="PF07695">
    <property type="entry name" value="7TMR-DISM_7TM"/>
    <property type="match status" value="1"/>
</dbReference>
<dbReference type="GO" id="GO:0052621">
    <property type="term" value="F:diguanylate cyclase activity"/>
    <property type="evidence" value="ECO:0007669"/>
    <property type="project" value="UniProtKB-EC"/>
</dbReference>
<protein>
    <recommendedName>
        <fullName evidence="2">diguanylate cyclase</fullName>
        <ecNumber evidence="2">2.7.7.65</ecNumber>
    </recommendedName>
</protein>
<dbReference type="InterPro" id="IPR050469">
    <property type="entry name" value="Diguanylate_Cyclase"/>
</dbReference>
<accession>A0A4Z1R501</accession>
<evidence type="ECO:0000259" key="5">
    <source>
        <dbReference type="PROSITE" id="PS50887"/>
    </source>
</evidence>
<dbReference type="AlphaFoldDB" id="A0A4Z1R501"/>
<feature type="domain" description="GGDEF" evidence="5">
    <location>
        <begin position="589"/>
        <end position="722"/>
    </location>
</feature>
<feature type="transmembrane region" description="Helical" evidence="4">
    <location>
        <begin position="236"/>
        <end position="258"/>
    </location>
</feature>
<keyword evidence="7" id="KW-1185">Reference proteome</keyword>
<dbReference type="EMBL" id="SPUH01000001">
    <property type="protein sequence ID" value="TKS54662.1"/>
    <property type="molecule type" value="Genomic_DNA"/>
</dbReference>
<dbReference type="CDD" id="cd01949">
    <property type="entry name" value="GGDEF"/>
    <property type="match status" value="1"/>
</dbReference>
<dbReference type="Gene3D" id="3.30.70.270">
    <property type="match status" value="1"/>
</dbReference>
<evidence type="ECO:0000313" key="7">
    <source>
        <dbReference type="Proteomes" id="UP000298681"/>
    </source>
</evidence>
<dbReference type="GO" id="GO:0043709">
    <property type="term" value="P:cell adhesion involved in single-species biofilm formation"/>
    <property type="evidence" value="ECO:0007669"/>
    <property type="project" value="TreeGrafter"/>
</dbReference>
<proteinExistence type="predicted"/>
<feature type="transmembrane region" description="Helical" evidence="4">
    <location>
        <begin position="299"/>
        <end position="316"/>
    </location>
</feature>
<dbReference type="PANTHER" id="PTHR45138:SF9">
    <property type="entry name" value="DIGUANYLATE CYCLASE DGCM-RELATED"/>
    <property type="match status" value="1"/>
</dbReference>
<dbReference type="PROSITE" id="PS50887">
    <property type="entry name" value="GGDEF"/>
    <property type="match status" value="1"/>
</dbReference>
<comment type="catalytic activity">
    <reaction evidence="3">
        <text>2 GTP = 3',3'-c-di-GMP + 2 diphosphate</text>
        <dbReference type="Rhea" id="RHEA:24898"/>
        <dbReference type="ChEBI" id="CHEBI:33019"/>
        <dbReference type="ChEBI" id="CHEBI:37565"/>
        <dbReference type="ChEBI" id="CHEBI:58805"/>
        <dbReference type="EC" id="2.7.7.65"/>
    </reaction>
</comment>
<name>A0A4Z1R501_9GAMM</name>
<dbReference type="SMART" id="SM00267">
    <property type="entry name" value="GGDEF"/>
    <property type="match status" value="1"/>
</dbReference>
<sequence>MNRAGMRPLSPELVAGLGFAALLLLLASVLLGLGRDPADALRAADVLHVDGAQASSGYVLLPGHPGEVARARLHWDLPPRMEGDARWVVWVPRVPVDRLQFSGTGWVGPEHDFFRPRAAQAFPGGFRSVPPEPAGSALELDLHLVAAGRLGVLPLLVREDHAVMLEQRASAMSAAVYAVLLVLALLALALYAAARDSAFLSYFACAMCTLLLLAALNGHLYRFAGLSFLGTWRTQGVQALILVFLLAWTRLLEVYAGATLDARARNVLSTFRWTVLVLIALCLANLPAFNTYLGTATRLLWVTTGIAGVGWMTVAVRRRLAMAWPLLVLHVLTYAALLAHEFSPAWNGSNPLLARFAFQAGMVTTLTLFAVGLVSRIADFRDQRDRDRLARLDSERRMAREAARGAFAHALQAGLRTLSPGDIEWTAFRLLFDHLLPLLPVQSAVAVAQGFHGAEMLVVHPTSGRDEALADLERRALPLKRAAAAGLPRQELLGNDQHARTEALLPLQVRAPGWGAVLLRRDGSEGFAAEEMALAMEFTRLAQLHVEQAVVTANLRRSAEMDALTGSLNRRSVDQWLLRCFNEAERDGQPLSVILVDLDHFKSINDQHGHVAGDHCLRTVAAALRKAVGEGALFGRYGGEEFIGILPGVAAAPARETGERMRSAVEHLDVRWEEKPLRLTVSVGLATRREGERSPQDTVDRADKALYAAKRLGRNCVQVAPAVFT</sequence>
<dbReference type="GO" id="GO:0005886">
    <property type="term" value="C:plasma membrane"/>
    <property type="evidence" value="ECO:0007669"/>
    <property type="project" value="TreeGrafter"/>
</dbReference>
<comment type="caution">
    <text evidence="6">The sequence shown here is derived from an EMBL/GenBank/DDBJ whole genome shotgun (WGS) entry which is preliminary data.</text>
</comment>
<dbReference type="Proteomes" id="UP000298681">
    <property type="component" value="Unassembled WGS sequence"/>
</dbReference>
<dbReference type="NCBIfam" id="TIGR00254">
    <property type="entry name" value="GGDEF"/>
    <property type="match status" value="1"/>
</dbReference>
<feature type="transmembrane region" description="Helical" evidence="4">
    <location>
        <begin position="352"/>
        <end position="374"/>
    </location>
</feature>
<dbReference type="Pfam" id="PF00990">
    <property type="entry name" value="GGDEF"/>
    <property type="match status" value="1"/>
</dbReference>
<dbReference type="PANTHER" id="PTHR45138">
    <property type="entry name" value="REGULATORY COMPONENTS OF SENSORY TRANSDUCTION SYSTEM"/>
    <property type="match status" value="1"/>
</dbReference>